<keyword evidence="3" id="KW-0949">S-adenosyl-L-methionine</keyword>
<evidence type="ECO:0000256" key="2">
    <source>
        <dbReference type="ARBA" id="ARBA00022679"/>
    </source>
</evidence>
<dbReference type="Pfam" id="PF00856">
    <property type="entry name" value="SET"/>
    <property type="match status" value="1"/>
</dbReference>
<dbReference type="GO" id="GO:0032259">
    <property type="term" value="P:methylation"/>
    <property type="evidence" value="ECO:0007669"/>
    <property type="project" value="UniProtKB-KW"/>
</dbReference>
<protein>
    <recommendedName>
        <fullName evidence="4">SET domain-containing protein</fullName>
    </recommendedName>
</protein>
<evidence type="ECO:0000256" key="3">
    <source>
        <dbReference type="ARBA" id="ARBA00022691"/>
    </source>
</evidence>
<dbReference type="EMBL" id="JH767241">
    <property type="protein sequence ID" value="EQC26139.1"/>
    <property type="molecule type" value="Genomic_DNA"/>
</dbReference>
<dbReference type="Gene3D" id="2.170.270.10">
    <property type="entry name" value="SET domain"/>
    <property type="match status" value="1"/>
</dbReference>
<dbReference type="eggNOG" id="ENOG502SBR1">
    <property type="taxonomic scope" value="Eukaryota"/>
</dbReference>
<dbReference type="GeneID" id="19956756"/>
<accession>T0PL76</accession>
<dbReference type="PANTHER" id="PTHR46165:SF2">
    <property type="entry name" value="SET AND MYND DOMAIN-CONTAINING PROTEIN 4"/>
    <property type="match status" value="1"/>
</dbReference>
<dbReference type="GO" id="GO:0042826">
    <property type="term" value="F:histone deacetylase binding"/>
    <property type="evidence" value="ECO:0007669"/>
    <property type="project" value="TreeGrafter"/>
</dbReference>
<evidence type="ECO:0000313" key="6">
    <source>
        <dbReference type="Proteomes" id="UP000030762"/>
    </source>
</evidence>
<sequence length="456" mass="49181">MSLYFAAPTFHDAAVTHDASAPVAATTAIAAGDVIFYEVAVVSSSAGVEEDEHDIDCDDEECGGCKVVEDDDEDAETEELDELEIDLVSSAVVEHFDALMAFCSSHEVLHMVDLSKNLFKLVKLATDNASIVGRLRILKVQPDAEYLDAAVSLRAEFPGVVPSTLTDDDVAHMIGVLHGHSHELEDIAGTGLFPDVARLMHRCIPNCNLSTDGTTIWVTAIKPIAAGEVLTLDTFDLFLSTGAERIGAMTMMGLTCACEWCTGALPDQSRAYKCHTPGCTGIMHPTKTVFACTSCSATISEDEATIADDLLLDQLDAVESVLELQELVAKSLVHKYHSAVYHALDHLTGAWLMSEDVPASDMVVAYKMMLESADYAVPYPHDNKVQLLDQLAQSYVGTGNAAAAKETYQQAYDLSCICSGRESEEAALLKTLVENTPTNRQELLAAYGLDDECDEE</sequence>
<dbReference type="GO" id="GO:0008168">
    <property type="term" value="F:methyltransferase activity"/>
    <property type="evidence" value="ECO:0007669"/>
    <property type="project" value="UniProtKB-KW"/>
</dbReference>
<name>T0PL76_SAPDV</name>
<dbReference type="Gene3D" id="6.10.140.2220">
    <property type="match status" value="1"/>
</dbReference>
<dbReference type="VEuPathDB" id="FungiDB:SDRG_16029"/>
<dbReference type="Proteomes" id="UP000030762">
    <property type="component" value="Unassembled WGS sequence"/>
</dbReference>
<dbReference type="OrthoDB" id="265717at2759"/>
<feature type="domain" description="SET" evidence="4">
    <location>
        <begin position="23"/>
        <end position="233"/>
    </location>
</feature>
<reference evidence="5 6" key="1">
    <citation type="submission" date="2012-04" db="EMBL/GenBank/DDBJ databases">
        <title>The Genome Sequence of Saprolegnia declina VS20.</title>
        <authorList>
            <consortium name="The Broad Institute Genome Sequencing Platform"/>
            <person name="Russ C."/>
            <person name="Nusbaum C."/>
            <person name="Tyler B."/>
            <person name="van West P."/>
            <person name="Dieguez-Uribeondo J."/>
            <person name="de Bruijn I."/>
            <person name="Tripathy S."/>
            <person name="Jiang R."/>
            <person name="Young S.K."/>
            <person name="Zeng Q."/>
            <person name="Gargeya S."/>
            <person name="Fitzgerald M."/>
            <person name="Haas B."/>
            <person name="Abouelleil A."/>
            <person name="Alvarado L."/>
            <person name="Arachchi H.M."/>
            <person name="Berlin A."/>
            <person name="Chapman S.B."/>
            <person name="Goldberg J."/>
            <person name="Griggs A."/>
            <person name="Gujja S."/>
            <person name="Hansen M."/>
            <person name="Howarth C."/>
            <person name="Imamovic A."/>
            <person name="Larimer J."/>
            <person name="McCowen C."/>
            <person name="Montmayeur A."/>
            <person name="Murphy C."/>
            <person name="Neiman D."/>
            <person name="Pearson M."/>
            <person name="Priest M."/>
            <person name="Roberts A."/>
            <person name="Saif S."/>
            <person name="Shea T."/>
            <person name="Sisk P."/>
            <person name="Sykes S."/>
            <person name="Wortman J."/>
            <person name="Nusbaum C."/>
            <person name="Birren B."/>
        </authorList>
    </citation>
    <scope>NUCLEOTIDE SEQUENCE [LARGE SCALE GENOMIC DNA]</scope>
    <source>
        <strain evidence="5 6">VS20</strain>
    </source>
</reference>
<dbReference type="RefSeq" id="XP_008620441.1">
    <property type="nucleotide sequence ID" value="XM_008622219.1"/>
</dbReference>
<dbReference type="InParanoid" id="T0PL76"/>
<dbReference type="GO" id="GO:0005737">
    <property type="term" value="C:cytoplasm"/>
    <property type="evidence" value="ECO:0007669"/>
    <property type="project" value="TreeGrafter"/>
</dbReference>
<dbReference type="InterPro" id="IPR011990">
    <property type="entry name" value="TPR-like_helical_dom_sf"/>
</dbReference>
<evidence type="ECO:0000313" key="5">
    <source>
        <dbReference type="EMBL" id="EQC26139.1"/>
    </source>
</evidence>
<dbReference type="Gene3D" id="1.25.40.10">
    <property type="entry name" value="Tetratricopeptide repeat domain"/>
    <property type="match status" value="1"/>
</dbReference>
<keyword evidence="6" id="KW-1185">Reference proteome</keyword>
<proteinExistence type="predicted"/>
<keyword evidence="2" id="KW-0808">Transferase</keyword>
<dbReference type="InterPro" id="IPR046341">
    <property type="entry name" value="SET_dom_sf"/>
</dbReference>
<dbReference type="AlphaFoldDB" id="T0PL76"/>
<dbReference type="PANTHER" id="PTHR46165">
    <property type="entry name" value="SET AND MYND DOMAIN-CONTAINING PROTEIN 4"/>
    <property type="match status" value="1"/>
</dbReference>
<dbReference type="Gene3D" id="1.10.220.160">
    <property type="match status" value="1"/>
</dbReference>
<dbReference type="OMA" id="HSHELED"/>
<dbReference type="STRING" id="1156394.T0PL76"/>
<evidence type="ECO:0000259" key="4">
    <source>
        <dbReference type="Pfam" id="PF00856"/>
    </source>
</evidence>
<keyword evidence="1" id="KW-0489">Methyltransferase</keyword>
<dbReference type="SUPFAM" id="SSF82199">
    <property type="entry name" value="SET domain"/>
    <property type="match status" value="1"/>
</dbReference>
<dbReference type="InterPro" id="IPR001214">
    <property type="entry name" value="SET_dom"/>
</dbReference>
<evidence type="ECO:0000256" key="1">
    <source>
        <dbReference type="ARBA" id="ARBA00022603"/>
    </source>
</evidence>
<dbReference type="GO" id="GO:0005634">
    <property type="term" value="C:nucleus"/>
    <property type="evidence" value="ECO:0007669"/>
    <property type="project" value="TreeGrafter"/>
</dbReference>
<organism evidence="5 6">
    <name type="scientific">Saprolegnia diclina (strain VS20)</name>
    <dbReference type="NCBI Taxonomy" id="1156394"/>
    <lineage>
        <taxon>Eukaryota</taxon>
        <taxon>Sar</taxon>
        <taxon>Stramenopiles</taxon>
        <taxon>Oomycota</taxon>
        <taxon>Saprolegniomycetes</taxon>
        <taxon>Saprolegniales</taxon>
        <taxon>Saprolegniaceae</taxon>
        <taxon>Saprolegnia</taxon>
    </lineage>
</organism>
<gene>
    <name evidence="5" type="ORF">SDRG_16029</name>
</gene>
<dbReference type="InterPro" id="IPR052097">
    <property type="entry name" value="SET-MYND_domain_protein"/>
</dbReference>